<organism evidence="3 4">
    <name type="scientific">Chondrus crispus</name>
    <name type="common">Carrageen Irish moss</name>
    <name type="synonym">Polymorpha crispa</name>
    <dbReference type="NCBI Taxonomy" id="2769"/>
    <lineage>
        <taxon>Eukaryota</taxon>
        <taxon>Rhodophyta</taxon>
        <taxon>Florideophyceae</taxon>
        <taxon>Rhodymeniophycidae</taxon>
        <taxon>Gigartinales</taxon>
        <taxon>Gigartinaceae</taxon>
        <taxon>Chondrus</taxon>
    </lineage>
</organism>
<evidence type="ECO:0000256" key="2">
    <source>
        <dbReference type="SAM" id="Phobius"/>
    </source>
</evidence>
<keyword evidence="2" id="KW-1133">Transmembrane helix</keyword>
<dbReference type="EMBL" id="HG001592">
    <property type="protein sequence ID" value="CDF32851.1"/>
    <property type="molecule type" value="Genomic_DNA"/>
</dbReference>
<protein>
    <submittedName>
        <fullName evidence="3">Uncharacterized protein</fullName>
    </submittedName>
</protein>
<reference evidence="4" key="1">
    <citation type="journal article" date="2013" name="Proc. Natl. Acad. Sci. U.S.A.">
        <title>Genome structure and metabolic features in the red seaweed Chondrus crispus shed light on evolution of the Archaeplastida.</title>
        <authorList>
            <person name="Collen J."/>
            <person name="Porcel B."/>
            <person name="Carre W."/>
            <person name="Ball S.G."/>
            <person name="Chaparro C."/>
            <person name="Tonon T."/>
            <person name="Barbeyron T."/>
            <person name="Michel G."/>
            <person name="Noel B."/>
            <person name="Valentin K."/>
            <person name="Elias M."/>
            <person name="Artiguenave F."/>
            <person name="Arun A."/>
            <person name="Aury J.M."/>
            <person name="Barbosa-Neto J.F."/>
            <person name="Bothwell J.H."/>
            <person name="Bouget F.Y."/>
            <person name="Brillet L."/>
            <person name="Cabello-Hurtado F."/>
            <person name="Capella-Gutierrez S."/>
            <person name="Charrier B."/>
            <person name="Cladiere L."/>
            <person name="Cock J.M."/>
            <person name="Coelho S.M."/>
            <person name="Colleoni C."/>
            <person name="Czjzek M."/>
            <person name="Da Silva C."/>
            <person name="Delage L."/>
            <person name="Denoeud F."/>
            <person name="Deschamps P."/>
            <person name="Dittami S.M."/>
            <person name="Gabaldon T."/>
            <person name="Gachon C.M."/>
            <person name="Groisillier A."/>
            <person name="Herve C."/>
            <person name="Jabbari K."/>
            <person name="Katinka M."/>
            <person name="Kloareg B."/>
            <person name="Kowalczyk N."/>
            <person name="Labadie K."/>
            <person name="Leblanc C."/>
            <person name="Lopez P.J."/>
            <person name="McLachlan D.H."/>
            <person name="Meslet-Cladiere L."/>
            <person name="Moustafa A."/>
            <person name="Nehr Z."/>
            <person name="Nyvall Collen P."/>
            <person name="Panaud O."/>
            <person name="Partensky F."/>
            <person name="Poulain J."/>
            <person name="Rensing S.A."/>
            <person name="Rousvoal S."/>
            <person name="Samson G."/>
            <person name="Symeonidi A."/>
            <person name="Weissenbach J."/>
            <person name="Zambounis A."/>
            <person name="Wincker P."/>
            <person name="Boyen C."/>
        </authorList>
    </citation>
    <scope>NUCLEOTIDE SEQUENCE [LARGE SCALE GENOMIC DNA]</scope>
    <source>
        <strain evidence="4">cv. Stackhouse</strain>
    </source>
</reference>
<dbReference type="OrthoDB" id="10321592at2759"/>
<feature type="compositionally biased region" description="Polar residues" evidence="1">
    <location>
        <begin position="1"/>
        <end position="11"/>
    </location>
</feature>
<evidence type="ECO:0000313" key="3">
    <source>
        <dbReference type="EMBL" id="CDF32851.1"/>
    </source>
</evidence>
<keyword evidence="2" id="KW-0812">Transmembrane</keyword>
<gene>
    <name evidence="3" type="ORF">CHC_T00001460001</name>
</gene>
<keyword evidence="2" id="KW-0472">Membrane</keyword>
<dbReference type="Proteomes" id="UP000012073">
    <property type="component" value="Unassembled WGS sequence"/>
</dbReference>
<dbReference type="GeneID" id="17320377"/>
<proteinExistence type="predicted"/>
<name>R7Q633_CHOCR</name>
<sequence>MADVPTSSGSKPGSVINKPAAGTTNVHKIIRDFQASKATGKFTFKAGRYDRAINLAFGLGMCFVLANVGHGAYQLANGVGKKDGF</sequence>
<evidence type="ECO:0000313" key="4">
    <source>
        <dbReference type="Proteomes" id="UP000012073"/>
    </source>
</evidence>
<dbReference type="RefSeq" id="XP_005712652.1">
    <property type="nucleotide sequence ID" value="XM_005712595.1"/>
</dbReference>
<feature type="region of interest" description="Disordered" evidence="1">
    <location>
        <begin position="1"/>
        <end position="20"/>
    </location>
</feature>
<dbReference type="AlphaFoldDB" id="R7Q633"/>
<keyword evidence="4" id="KW-1185">Reference proteome</keyword>
<evidence type="ECO:0000256" key="1">
    <source>
        <dbReference type="SAM" id="MobiDB-lite"/>
    </source>
</evidence>
<feature type="transmembrane region" description="Helical" evidence="2">
    <location>
        <begin position="52"/>
        <end position="73"/>
    </location>
</feature>
<accession>R7Q633</accession>
<dbReference type="Gramene" id="CDF32851">
    <property type="protein sequence ID" value="CDF32851"/>
    <property type="gene ID" value="CHC_T00001460001"/>
</dbReference>
<dbReference type="KEGG" id="ccp:CHC_T00001460001"/>